<dbReference type="GeneID" id="64592377"/>
<gene>
    <name evidence="2" type="ORF">HD556DRAFT_1246482</name>
</gene>
<dbReference type="PANTHER" id="PTHR33096">
    <property type="entry name" value="CXC2 DOMAIN-CONTAINING PROTEIN"/>
    <property type="match status" value="1"/>
</dbReference>
<accession>A0A9P7DD89</accession>
<dbReference type="InterPro" id="IPR040521">
    <property type="entry name" value="KDZ"/>
</dbReference>
<protein>
    <submittedName>
        <fullName evidence="2">Uncharacterized protein</fullName>
    </submittedName>
</protein>
<evidence type="ECO:0000256" key="1">
    <source>
        <dbReference type="SAM" id="SignalP"/>
    </source>
</evidence>
<organism evidence="2 3">
    <name type="scientific">Suillus plorans</name>
    <dbReference type="NCBI Taxonomy" id="116603"/>
    <lineage>
        <taxon>Eukaryota</taxon>
        <taxon>Fungi</taxon>
        <taxon>Dikarya</taxon>
        <taxon>Basidiomycota</taxon>
        <taxon>Agaricomycotina</taxon>
        <taxon>Agaricomycetes</taxon>
        <taxon>Agaricomycetidae</taxon>
        <taxon>Boletales</taxon>
        <taxon>Suillineae</taxon>
        <taxon>Suillaceae</taxon>
        <taxon>Suillus</taxon>
    </lineage>
</organism>
<dbReference type="RefSeq" id="XP_041155029.1">
    <property type="nucleotide sequence ID" value="XM_041298613.1"/>
</dbReference>
<feature type="chain" id="PRO_5040149658" evidence="1">
    <location>
        <begin position="23"/>
        <end position="173"/>
    </location>
</feature>
<dbReference type="OrthoDB" id="3253684at2759"/>
<dbReference type="Pfam" id="PF18758">
    <property type="entry name" value="KDZ"/>
    <property type="match status" value="1"/>
</dbReference>
<dbReference type="PANTHER" id="PTHR33096:SF1">
    <property type="entry name" value="CXC1-LIKE CYSTEINE CLUSTER ASSOCIATED WITH KDZ TRANSPOSASES DOMAIN-CONTAINING PROTEIN"/>
    <property type="match status" value="1"/>
</dbReference>
<dbReference type="EMBL" id="JABBWE010000076">
    <property type="protein sequence ID" value="KAG1787706.1"/>
    <property type="molecule type" value="Genomic_DNA"/>
</dbReference>
<keyword evidence="1" id="KW-0732">Signal</keyword>
<keyword evidence="3" id="KW-1185">Reference proteome</keyword>
<name>A0A9P7DD89_9AGAM</name>
<evidence type="ECO:0000313" key="3">
    <source>
        <dbReference type="Proteomes" id="UP000719766"/>
    </source>
</evidence>
<dbReference type="Proteomes" id="UP000719766">
    <property type="component" value="Unassembled WGS sequence"/>
</dbReference>
<sequence>MSAVPQFFFSIVLLALRELCLAGSWNKCGDIYVATDGNFHHRHWCSAGDLPHFYDPFYFLPKGQVDAIGQHIDQSCKSAPKLHAPLIPYEAIDLCKNSYEAADRKTQKAAIDSFDDTGVMTLICCHDIPLFFANINTPGKQQKYSVALIDHLFTLVPQSATVVTLYDVGCVLS</sequence>
<feature type="signal peptide" evidence="1">
    <location>
        <begin position="1"/>
        <end position="22"/>
    </location>
</feature>
<reference evidence="2" key="1">
    <citation type="journal article" date="2020" name="New Phytol.">
        <title>Comparative genomics reveals dynamic genome evolution in host specialist ectomycorrhizal fungi.</title>
        <authorList>
            <person name="Lofgren L.A."/>
            <person name="Nguyen N.H."/>
            <person name="Vilgalys R."/>
            <person name="Ruytinx J."/>
            <person name="Liao H.L."/>
            <person name="Branco S."/>
            <person name="Kuo A."/>
            <person name="LaButti K."/>
            <person name="Lipzen A."/>
            <person name="Andreopoulos W."/>
            <person name="Pangilinan J."/>
            <person name="Riley R."/>
            <person name="Hundley H."/>
            <person name="Na H."/>
            <person name="Barry K."/>
            <person name="Grigoriev I.V."/>
            <person name="Stajich J.E."/>
            <person name="Kennedy P.G."/>
        </authorList>
    </citation>
    <scope>NUCLEOTIDE SEQUENCE</scope>
    <source>
        <strain evidence="2">S12</strain>
    </source>
</reference>
<evidence type="ECO:0000313" key="2">
    <source>
        <dbReference type="EMBL" id="KAG1787706.1"/>
    </source>
</evidence>
<proteinExistence type="predicted"/>
<comment type="caution">
    <text evidence="2">The sequence shown here is derived from an EMBL/GenBank/DDBJ whole genome shotgun (WGS) entry which is preliminary data.</text>
</comment>
<dbReference type="AlphaFoldDB" id="A0A9P7DD89"/>